<dbReference type="SMR" id="A0A7M7QM98"/>
<dbReference type="RefSeq" id="XP_032451799.1">
    <property type="nucleotide sequence ID" value="XM_032595908.1"/>
</dbReference>
<dbReference type="InterPro" id="IPR036398">
    <property type="entry name" value="CA_dom_sf"/>
</dbReference>
<dbReference type="InParanoid" id="A0A7M7QM98"/>
<dbReference type="SMART" id="SM01057">
    <property type="entry name" value="Carb_anhydrase"/>
    <property type="match status" value="1"/>
</dbReference>
<dbReference type="GeneID" id="100121591"/>
<dbReference type="InterPro" id="IPR023561">
    <property type="entry name" value="Carbonic_anhydrase_a-class"/>
</dbReference>
<dbReference type="PANTHER" id="PTHR18952:SF137">
    <property type="entry name" value="CARBONIC ANHYDRASE"/>
    <property type="match status" value="1"/>
</dbReference>
<evidence type="ECO:0000256" key="3">
    <source>
        <dbReference type="ARBA" id="ARBA00022833"/>
    </source>
</evidence>
<dbReference type="GO" id="GO:0008270">
    <property type="term" value="F:zinc ion binding"/>
    <property type="evidence" value="ECO:0007669"/>
    <property type="project" value="UniProtKB-UniRule"/>
</dbReference>
<dbReference type="InterPro" id="IPR018338">
    <property type="entry name" value="Carbonic_anhydrase_a-class_CS"/>
</dbReference>
<dbReference type="PANTHER" id="PTHR18952">
    <property type="entry name" value="CARBONIC ANHYDRASE"/>
    <property type="match status" value="1"/>
</dbReference>
<dbReference type="EC" id="4.2.1.1" evidence="4"/>
<evidence type="ECO:0000256" key="2">
    <source>
        <dbReference type="ARBA" id="ARBA00022723"/>
    </source>
</evidence>
<feature type="chain" id="PRO_5029948643" description="Carbonic anhydrase" evidence="4">
    <location>
        <begin position="22"/>
        <end position="328"/>
    </location>
</feature>
<keyword evidence="4" id="KW-0732">Signal</keyword>
<organism evidence="6 7">
    <name type="scientific">Nasonia vitripennis</name>
    <name type="common">Parasitic wasp</name>
    <dbReference type="NCBI Taxonomy" id="7425"/>
    <lineage>
        <taxon>Eukaryota</taxon>
        <taxon>Metazoa</taxon>
        <taxon>Ecdysozoa</taxon>
        <taxon>Arthropoda</taxon>
        <taxon>Hexapoda</taxon>
        <taxon>Insecta</taxon>
        <taxon>Pterygota</taxon>
        <taxon>Neoptera</taxon>
        <taxon>Endopterygota</taxon>
        <taxon>Hymenoptera</taxon>
        <taxon>Apocrita</taxon>
        <taxon>Proctotrupomorpha</taxon>
        <taxon>Chalcidoidea</taxon>
        <taxon>Pteromalidae</taxon>
        <taxon>Pteromalinae</taxon>
        <taxon>Nasonia</taxon>
    </lineage>
</organism>
<dbReference type="InterPro" id="IPR001148">
    <property type="entry name" value="CA_dom"/>
</dbReference>
<dbReference type="SUPFAM" id="SSF51069">
    <property type="entry name" value="Carbonic anhydrase"/>
    <property type="match status" value="1"/>
</dbReference>
<dbReference type="GO" id="GO:0005737">
    <property type="term" value="C:cytoplasm"/>
    <property type="evidence" value="ECO:0007669"/>
    <property type="project" value="TreeGrafter"/>
</dbReference>
<comment type="similarity">
    <text evidence="1 4">Belongs to the alpha-carbonic anhydrase family.</text>
</comment>
<comment type="catalytic activity">
    <reaction evidence="4">
        <text>hydrogencarbonate + H(+) = CO2 + H2O</text>
        <dbReference type="Rhea" id="RHEA:10748"/>
        <dbReference type="ChEBI" id="CHEBI:15377"/>
        <dbReference type="ChEBI" id="CHEBI:15378"/>
        <dbReference type="ChEBI" id="CHEBI:16526"/>
        <dbReference type="ChEBI" id="CHEBI:17544"/>
        <dbReference type="EC" id="4.2.1.1"/>
    </reaction>
</comment>
<name>A0A7M7QM98_NASVI</name>
<evidence type="ECO:0000313" key="7">
    <source>
        <dbReference type="Proteomes" id="UP000002358"/>
    </source>
</evidence>
<reference evidence="6" key="1">
    <citation type="submission" date="2021-01" db="UniProtKB">
        <authorList>
            <consortium name="EnsemblMetazoa"/>
        </authorList>
    </citation>
    <scope>IDENTIFICATION</scope>
</reference>
<comment type="cofactor">
    <cofactor evidence="4">
        <name>Zn(2+)</name>
        <dbReference type="ChEBI" id="CHEBI:29105"/>
    </cofactor>
</comment>
<dbReference type="Gene3D" id="3.10.200.10">
    <property type="entry name" value="Alpha carbonic anhydrase"/>
    <property type="match status" value="1"/>
</dbReference>
<dbReference type="FunCoup" id="A0A7M7QM98">
    <property type="interactions" value="45"/>
</dbReference>
<comment type="function">
    <text evidence="4">Reversible hydration of carbon dioxide.</text>
</comment>
<dbReference type="AlphaFoldDB" id="A0A7M7QM98"/>
<dbReference type="EnsemblMetazoa" id="XM_032595908">
    <property type="protein sequence ID" value="XP_032451799"/>
    <property type="gene ID" value="LOC100121591"/>
</dbReference>
<feature type="domain" description="Alpha-carbonic anhydrase" evidence="5">
    <location>
        <begin position="22"/>
        <end position="304"/>
    </location>
</feature>
<dbReference type="PROSITE" id="PS00162">
    <property type="entry name" value="ALPHA_CA_1"/>
    <property type="match status" value="1"/>
</dbReference>
<evidence type="ECO:0000256" key="1">
    <source>
        <dbReference type="ARBA" id="ARBA00010718"/>
    </source>
</evidence>
<protein>
    <recommendedName>
        <fullName evidence="4">Carbonic anhydrase</fullName>
        <ecNumber evidence="4">4.2.1.1</ecNumber>
    </recommendedName>
</protein>
<dbReference type="PROSITE" id="PS51144">
    <property type="entry name" value="ALPHA_CA_2"/>
    <property type="match status" value="1"/>
</dbReference>
<keyword evidence="2 4" id="KW-0479">Metal-binding</keyword>
<dbReference type="Pfam" id="PF00194">
    <property type="entry name" value="Carb_anhydrase"/>
    <property type="match status" value="1"/>
</dbReference>
<evidence type="ECO:0000313" key="6">
    <source>
        <dbReference type="EnsemblMetazoa" id="XP_032451799"/>
    </source>
</evidence>
<dbReference type="Proteomes" id="UP000002358">
    <property type="component" value="Chromosome 1"/>
</dbReference>
<keyword evidence="4" id="KW-0456">Lyase</keyword>
<dbReference type="CDD" id="cd00326">
    <property type="entry name" value="alpha_CA"/>
    <property type="match status" value="1"/>
</dbReference>
<keyword evidence="7" id="KW-1185">Reference proteome</keyword>
<sequence length="328" mass="38233">MQRNLLAVAIWISIVADQSAGFNFDYSQTGQHYWVKEYPQCAGFWQSPVIIAASRSVTLPLPALEMIGYHDFLSLPLIFKNNGHTGRSFLYKLNYTGFTISFSRLISVSVRVKHEFTHRRFPYIFGALLKENEEYELESFHFHWGLKNSRGSEHVLHGTRYPMEMHLIHRNTKYPNLENALRHEDGLTVLGVFFHLEEDDNNMLRPLISHLPEIKWANSETQLNQSLVLATLLPDDLQTYYTYRGSLTTPPCNEVVTWIVFASSVPISYKQMSKFRLLSNGKSVLADNYRGIQELGNRKIYVRRMHPYFLSKNQIDDLDLSTLKWYWT</sequence>
<proteinExistence type="inferred from homology"/>
<feature type="signal peptide" evidence="4">
    <location>
        <begin position="1"/>
        <end position="21"/>
    </location>
</feature>
<dbReference type="OrthoDB" id="429145at2759"/>
<accession>A0A7M7QM98</accession>
<dbReference type="GO" id="GO:0004089">
    <property type="term" value="F:carbonate dehydratase activity"/>
    <property type="evidence" value="ECO:0007669"/>
    <property type="project" value="UniProtKB-UniRule"/>
</dbReference>
<keyword evidence="3 4" id="KW-0862">Zinc</keyword>
<evidence type="ECO:0000259" key="5">
    <source>
        <dbReference type="PROSITE" id="PS51144"/>
    </source>
</evidence>
<evidence type="ECO:0000256" key="4">
    <source>
        <dbReference type="RuleBase" id="RU367011"/>
    </source>
</evidence>